<feature type="compositionally biased region" description="Polar residues" evidence="1">
    <location>
        <begin position="64"/>
        <end position="75"/>
    </location>
</feature>
<reference evidence="2" key="1">
    <citation type="submission" date="2017-04" db="EMBL/GenBank/DDBJ databases">
        <title>Unveiling RNA virosphere associated with marine microorganisms.</title>
        <authorList>
            <person name="Urayama S."/>
            <person name="Takaki Y."/>
            <person name="Nishi S."/>
            <person name="Yoshida Y."/>
            <person name="Deguchi S."/>
            <person name="Takai K."/>
            <person name="Nunoura T."/>
        </authorList>
    </citation>
    <scope>NUCLEOTIDE SEQUENCE</scope>
</reference>
<proteinExistence type="predicted"/>
<dbReference type="EMBL" id="BDQE01000193">
    <property type="protein sequence ID" value="GBH22939.1"/>
    <property type="molecule type" value="Genomic_RNA"/>
</dbReference>
<protein>
    <submittedName>
        <fullName evidence="2">Uncharacterized protein</fullName>
    </submittedName>
</protein>
<feature type="region of interest" description="Disordered" evidence="1">
    <location>
        <begin position="25"/>
        <end position="103"/>
    </location>
</feature>
<sequence length="528" mass="59009">MKKLDFINRELQQIGERLKNSDLSEARRENLKKTQEGYRTRLKKLREYPDGNFEVDSQGKPLNKPQTTSSYSGPSKTAVGPGKDSNRESQKTSSSNRPMEEMEVVTSSDTLPSQGLIAYNRFNIPPCAIAQRRNYNVLTRRSDRMGLRRSLATLNIYFGLDQVNMIAREVTAMLYGTQDFIKFCRAIGFQDYARASGRTEALEAVTEALHFMCLKHWDYLYKKQEGQTYMTDDEFDLSTGSFQVLPGVNWFHQGNYFLSNSQYTIGESDYLMLDCQIPSINSTMWRETGVWKAIESSNKAQVLEYYIKLKALTQATQKMFRWTRPALNLKSEVVAPWGDLIIDESGGLYTLTNNNDVTASSIGLNLIFRTDFGIIGSLQKEELYSRFSGPIAKILDTEVFFIFTGTKPMSLMADIENDFTPVNPGSTPSSPGGPGGIEDLVVGGSNVGDSEGSDTGSPSGDSSSIVAINQQNQAAVSNQVRFRPVFNFGRQIAITALGTAIGNFSVNRRVINNVNTYRRNITIINPET</sequence>
<feature type="region of interest" description="Disordered" evidence="1">
    <location>
        <begin position="420"/>
        <end position="464"/>
    </location>
</feature>
<dbReference type="AlphaFoldDB" id="A0A2V0RC55"/>
<feature type="compositionally biased region" description="Basic and acidic residues" evidence="1">
    <location>
        <begin position="25"/>
        <end position="49"/>
    </location>
</feature>
<comment type="caution">
    <text evidence="2">The sequence shown here is derived from an EMBL/GenBank/DDBJ whole genome shotgun (WGS) entry which is preliminary data.</text>
</comment>
<organism evidence="2">
    <name type="scientific">viral metagenome</name>
    <dbReference type="NCBI Taxonomy" id="1070528"/>
    <lineage>
        <taxon>unclassified sequences</taxon>
        <taxon>metagenomes</taxon>
        <taxon>organismal metagenomes</taxon>
    </lineage>
</organism>
<evidence type="ECO:0000313" key="2">
    <source>
        <dbReference type="EMBL" id="GBH22939.1"/>
    </source>
</evidence>
<name>A0A2V0RC55_9ZZZZ</name>
<accession>A0A2V0RC55</accession>
<evidence type="ECO:0000256" key="1">
    <source>
        <dbReference type="SAM" id="MobiDB-lite"/>
    </source>
</evidence>
<feature type="compositionally biased region" description="Low complexity" evidence="1">
    <location>
        <begin position="448"/>
        <end position="464"/>
    </location>
</feature>